<evidence type="ECO:0000313" key="6">
    <source>
        <dbReference type="EMBL" id="GAF84616.1"/>
    </source>
</evidence>
<dbReference type="SUPFAM" id="SSF53335">
    <property type="entry name" value="S-adenosyl-L-methionine-dependent methyltransferases"/>
    <property type="match status" value="1"/>
</dbReference>
<dbReference type="EMBL" id="BARS01004904">
    <property type="protein sequence ID" value="GAF84616.1"/>
    <property type="molecule type" value="Genomic_DNA"/>
</dbReference>
<dbReference type="PANTHER" id="PTHR10629:SF52">
    <property type="entry name" value="DNA (CYTOSINE-5)-METHYLTRANSFERASE 1"/>
    <property type="match status" value="1"/>
</dbReference>
<dbReference type="PANTHER" id="PTHR10629">
    <property type="entry name" value="CYTOSINE-SPECIFIC METHYLTRANSFERASE"/>
    <property type="match status" value="1"/>
</dbReference>
<dbReference type="AlphaFoldDB" id="X0TBC1"/>
<dbReference type="GO" id="GO:0005634">
    <property type="term" value="C:nucleus"/>
    <property type="evidence" value="ECO:0007669"/>
    <property type="project" value="TreeGrafter"/>
</dbReference>
<dbReference type="InterPro" id="IPR018117">
    <property type="entry name" value="C5_DNA_meth_AS"/>
</dbReference>
<dbReference type="NCBIfam" id="TIGR00675">
    <property type="entry name" value="dcm"/>
    <property type="match status" value="1"/>
</dbReference>
<evidence type="ECO:0000256" key="3">
    <source>
        <dbReference type="ARBA" id="ARBA00022679"/>
    </source>
</evidence>
<dbReference type="GO" id="GO:0003677">
    <property type="term" value="F:DNA binding"/>
    <property type="evidence" value="ECO:0007669"/>
    <property type="project" value="TreeGrafter"/>
</dbReference>
<keyword evidence="4" id="KW-0949">S-adenosyl-L-methionine</keyword>
<evidence type="ECO:0000256" key="2">
    <source>
        <dbReference type="ARBA" id="ARBA00022603"/>
    </source>
</evidence>
<dbReference type="Pfam" id="PF00145">
    <property type="entry name" value="DNA_methylase"/>
    <property type="match status" value="1"/>
</dbReference>
<gene>
    <name evidence="6" type="ORF">S01H1_09595</name>
</gene>
<dbReference type="PRINTS" id="PR00105">
    <property type="entry name" value="C5METTRFRASE"/>
</dbReference>
<keyword evidence="3" id="KW-0808">Transferase</keyword>
<dbReference type="GO" id="GO:0032259">
    <property type="term" value="P:methylation"/>
    <property type="evidence" value="ECO:0007669"/>
    <property type="project" value="UniProtKB-KW"/>
</dbReference>
<dbReference type="InterPro" id="IPR050390">
    <property type="entry name" value="C5-Methyltransferase"/>
</dbReference>
<dbReference type="Gene3D" id="3.90.120.10">
    <property type="entry name" value="DNA Methylase, subunit A, domain 2"/>
    <property type="match status" value="1"/>
</dbReference>
<dbReference type="GO" id="GO:0044027">
    <property type="term" value="P:negative regulation of gene expression via chromosomal CpG island methylation"/>
    <property type="evidence" value="ECO:0007669"/>
    <property type="project" value="TreeGrafter"/>
</dbReference>
<accession>X0TBC1</accession>
<name>X0TBC1_9ZZZZ</name>
<evidence type="ECO:0000256" key="5">
    <source>
        <dbReference type="SAM" id="MobiDB-lite"/>
    </source>
</evidence>
<reference evidence="6" key="1">
    <citation type="journal article" date="2014" name="Front. Microbiol.">
        <title>High frequency of phylogenetically diverse reductive dehalogenase-homologous genes in deep subseafloor sedimentary metagenomes.</title>
        <authorList>
            <person name="Kawai M."/>
            <person name="Futagami T."/>
            <person name="Toyoda A."/>
            <person name="Takaki Y."/>
            <person name="Nishi S."/>
            <person name="Hori S."/>
            <person name="Arai W."/>
            <person name="Tsubouchi T."/>
            <person name="Morono Y."/>
            <person name="Uchiyama I."/>
            <person name="Ito T."/>
            <person name="Fujiyama A."/>
            <person name="Inagaki F."/>
            <person name="Takami H."/>
        </authorList>
    </citation>
    <scope>NUCLEOTIDE SEQUENCE</scope>
    <source>
        <strain evidence="6">Expedition CK06-06</strain>
    </source>
</reference>
<feature type="non-terminal residue" evidence="6">
    <location>
        <position position="384"/>
    </location>
</feature>
<dbReference type="InterPro" id="IPR029063">
    <property type="entry name" value="SAM-dependent_MTases_sf"/>
</dbReference>
<evidence type="ECO:0000256" key="4">
    <source>
        <dbReference type="ARBA" id="ARBA00022691"/>
    </source>
</evidence>
<dbReference type="PROSITE" id="PS51679">
    <property type="entry name" value="SAM_MT_C5"/>
    <property type="match status" value="1"/>
</dbReference>
<proteinExistence type="predicted"/>
<dbReference type="InterPro" id="IPR001525">
    <property type="entry name" value="C5_MeTfrase"/>
</dbReference>
<sequence length="384" mass="43334">MALRAISLYSGIGGLDFGFEAAGFEMAVAVEMDAVACATMRLNQQSRPASRRSQILEGMINDFSSRTLLQRAGLRKRQADVLIGGPPCQPFSKSSYWVNGDTERLDDPRADTLTSFLRVLRDTCPRAFLLENVKGFAFQGKEEGLSYVLEGVRRINEQEKTRYRVHYAVLNAADYGVPQLRERVFLVASRDGRDFEFPAPTHGPECKEPHRTAWDALGDLEQHPSDLDLTARGKWAQLLPSVPEGENYLWHTPRGGGHPLFGWRTRYWSFLLKLAKAKPSWTIQASPGPAIGPFHWTSRLLSPRELCRLQTFPDEIQIDSKRSDAQRMVGNAVPSLLAEVLALEIRRQLLDSLSRRRSPKLLPPRRFDTPPAEQVAPLHAKYHH</sequence>
<dbReference type="GO" id="GO:0003886">
    <property type="term" value="F:DNA (cytosine-5-)-methyltransferase activity"/>
    <property type="evidence" value="ECO:0007669"/>
    <property type="project" value="UniProtKB-EC"/>
</dbReference>
<dbReference type="PROSITE" id="PS00094">
    <property type="entry name" value="C5_MTASE_1"/>
    <property type="match status" value="1"/>
</dbReference>
<feature type="region of interest" description="Disordered" evidence="5">
    <location>
        <begin position="360"/>
        <end position="384"/>
    </location>
</feature>
<dbReference type="EC" id="2.1.1.37" evidence="1"/>
<comment type="caution">
    <text evidence="6">The sequence shown here is derived from an EMBL/GenBank/DDBJ whole genome shotgun (WGS) entry which is preliminary data.</text>
</comment>
<evidence type="ECO:0000256" key="1">
    <source>
        <dbReference type="ARBA" id="ARBA00011975"/>
    </source>
</evidence>
<keyword evidence="2" id="KW-0489">Methyltransferase</keyword>
<dbReference type="Gene3D" id="3.40.50.150">
    <property type="entry name" value="Vaccinia Virus protein VP39"/>
    <property type="match status" value="1"/>
</dbReference>
<protein>
    <recommendedName>
        <fullName evidence="1">DNA (cytosine-5-)-methyltransferase</fullName>
        <ecNumber evidence="1">2.1.1.37</ecNumber>
    </recommendedName>
</protein>
<organism evidence="6">
    <name type="scientific">marine sediment metagenome</name>
    <dbReference type="NCBI Taxonomy" id="412755"/>
    <lineage>
        <taxon>unclassified sequences</taxon>
        <taxon>metagenomes</taxon>
        <taxon>ecological metagenomes</taxon>
    </lineage>
</organism>